<proteinExistence type="predicted"/>
<organism evidence="1 2">
    <name type="scientific">Desulfocucumis palustris</name>
    <dbReference type="NCBI Taxonomy" id="1898651"/>
    <lineage>
        <taxon>Bacteria</taxon>
        <taxon>Bacillati</taxon>
        <taxon>Bacillota</taxon>
        <taxon>Clostridia</taxon>
        <taxon>Eubacteriales</taxon>
        <taxon>Desulfocucumaceae</taxon>
        <taxon>Desulfocucumis</taxon>
    </lineage>
</organism>
<comment type="caution">
    <text evidence="1">The sequence shown here is derived from an EMBL/GenBank/DDBJ whole genome shotgun (WGS) entry which is preliminary data.</text>
</comment>
<gene>
    <name evidence="1" type="ORF">DCCM_3543</name>
</gene>
<reference evidence="2" key="1">
    <citation type="submission" date="2018-02" db="EMBL/GenBank/DDBJ databases">
        <title>Genome sequence of Desulfocucumis palustris strain NAW-5.</title>
        <authorList>
            <person name="Watanabe M."/>
            <person name="Kojima H."/>
            <person name="Fukui M."/>
        </authorList>
    </citation>
    <scope>NUCLEOTIDE SEQUENCE [LARGE SCALE GENOMIC DNA]</scope>
    <source>
        <strain evidence="2">NAW-5</strain>
    </source>
</reference>
<dbReference type="AlphaFoldDB" id="A0A2L2XDX4"/>
<protein>
    <submittedName>
        <fullName evidence="1">Uncharacterized protein</fullName>
    </submittedName>
</protein>
<keyword evidence="2" id="KW-1185">Reference proteome</keyword>
<dbReference type="EMBL" id="BFAV01000140">
    <property type="protein sequence ID" value="GBF34425.1"/>
    <property type="molecule type" value="Genomic_DNA"/>
</dbReference>
<name>A0A2L2XDX4_9FIRM</name>
<accession>A0A2L2XDX4</accession>
<dbReference type="Proteomes" id="UP000239549">
    <property type="component" value="Unassembled WGS sequence"/>
</dbReference>
<evidence type="ECO:0000313" key="1">
    <source>
        <dbReference type="EMBL" id="GBF34425.1"/>
    </source>
</evidence>
<sequence>MGWFFALAKKGGTAGKYLSSLLEISKGRREVFYFVSPLG</sequence>
<evidence type="ECO:0000313" key="2">
    <source>
        <dbReference type="Proteomes" id="UP000239549"/>
    </source>
</evidence>